<evidence type="ECO:0000256" key="1">
    <source>
        <dbReference type="SAM" id="Phobius"/>
    </source>
</evidence>
<dbReference type="EMBL" id="CP036268">
    <property type="protein sequence ID" value="QDT39469.1"/>
    <property type="molecule type" value="Genomic_DNA"/>
</dbReference>
<proteinExistence type="predicted"/>
<keyword evidence="1" id="KW-1133">Transmembrane helix</keyword>
<reference evidence="2 3" key="1">
    <citation type="submission" date="2019-02" db="EMBL/GenBank/DDBJ databases">
        <title>Deep-cultivation of Planctomycetes and their phenomic and genomic characterization uncovers novel biology.</title>
        <authorList>
            <person name="Wiegand S."/>
            <person name="Jogler M."/>
            <person name="Boedeker C."/>
            <person name="Pinto D."/>
            <person name="Vollmers J."/>
            <person name="Rivas-Marin E."/>
            <person name="Kohn T."/>
            <person name="Peeters S.H."/>
            <person name="Heuer A."/>
            <person name="Rast P."/>
            <person name="Oberbeckmann S."/>
            <person name="Bunk B."/>
            <person name="Jeske O."/>
            <person name="Meyerdierks A."/>
            <person name="Storesund J.E."/>
            <person name="Kallscheuer N."/>
            <person name="Luecker S."/>
            <person name="Lage O.M."/>
            <person name="Pohl T."/>
            <person name="Merkel B.J."/>
            <person name="Hornburger P."/>
            <person name="Mueller R.-W."/>
            <person name="Bruemmer F."/>
            <person name="Labrenz M."/>
            <person name="Spormann A.M."/>
            <person name="Op den Camp H."/>
            <person name="Overmann J."/>
            <person name="Amann R."/>
            <person name="Jetten M.S.M."/>
            <person name="Mascher T."/>
            <person name="Medema M.H."/>
            <person name="Devos D.P."/>
            <person name="Kaster A.-K."/>
            <person name="Ovreas L."/>
            <person name="Rohde M."/>
            <person name="Galperin M.Y."/>
            <person name="Jogler C."/>
        </authorList>
    </citation>
    <scope>NUCLEOTIDE SEQUENCE [LARGE SCALE GENOMIC DNA]</scope>
    <source>
        <strain evidence="2 3">Pan189</strain>
    </source>
</reference>
<name>A0A517R6G1_9PLAN</name>
<protein>
    <submittedName>
        <fullName evidence="2">Uncharacterized protein</fullName>
    </submittedName>
</protein>
<organism evidence="2 3">
    <name type="scientific">Stratiformator vulcanicus</name>
    <dbReference type="NCBI Taxonomy" id="2527980"/>
    <lineage>
        <taxon>Bacteria</taxon>
        <taxon>Pseudomonadati</taxon>
        <taxon>Planctomycetota</taxon>
        <taxon>Planctomycetia</taxon>
        <taxon>Planctomycetales</taxon>
        <taxon>Planctomycetaceae</taxon>
        <taxon>Stratiformator</taxon>
    </lineage>
</organism>
<dbReference type="AlphaFoldDB" id="A0A517R6G1"/>
<keyword evidence="3" id="KW-1185">Reference proteome</keyword>
<gene>
    <name evidence="2" type="ORF">Pan189_38770</name>
</gene>
<dbReference type="KEGG" id="svp:Pan189_38770"/>
<keyword evidence="1" id="KW-0472">Membrane</keyword>
<dbReference type="Proteomes" id="UP000317318">
    <property type="component" value="Chromosome"/>
</dbReference>
<evidence type="ECO:0000313" key="3">
    <source>
        <dbReference type="Proteomes" id="UP000317318"/>
    </source>
</evidence>
<feature type="transmembrane region" description="Helical" evidence="1">
    <location>
        <begin position="94"/>
        <end position="117"/>
    </location>
</feature>
<keyword evidence="1" id="KW-0812">Transmembrane</keyword>
<feature type="transmembrane region" description="Helical" evidence="1">
    <location>
        <begin position="65"/>
        <end position="82"/>
    </location>
</feature>
<accession>A0A517R6G1</accession>
<sequence>MQELCLFFVSVLIAELLCRIPMGRRVARIGSVARRSSRVIVSSRVSDHWKERAILRYSAQLSVDTTVIALWFVMVAGAVIGFDRLCAFGLRFSLFDYALTFGGLMLATGSSTLWLIARRFVVR</sequence>
<evidence type="ECO:0000313" key="2">
    <source>
        <dbReference type="EMBL" id="QDT39469.1"/>
    </source>
</evidence>